<dbReference type="GO" id="GO:0010125">
    <property type="term" value="P:mycothiol biosynthetic process"/>
    <property type="evidence" value="ECO:0007669"/>
    <property type="project" value="UniProtKB-UniRule"/>
</dbReference>
<feature type="binding site" evidence="4">
    <location>
        <begin position="268"/>
        <end position="273"/>
    </location>
    <ligand>
        <name>acetyl-CoA</name>
        <dbReference type="ChEBI" id="CHEBI:57288"/>
        <label>2</label>
    </ligand>
</feature>
<dbReference type="PIRSF" id="PIRSF021524">
    <property type="entry name" value="MSH_acetyltransferase"/>
    <property type="match status" value="1"/>
</dbReference>
<feature type="binding site" evidence="4">
    <location>
        <position position="37"/>
    </location>
    <ligand>
        <name>1D-myo-inositol 2-(L-cysteinylamino)-2-deoxy-alpha-D-glucopyranoside</name>
        <dbReference type="ChEBI" id="CHEBI:58887"/>
    </ligand>
</feature>
<evidence type="ECO:0000259" key="5">
    <source>
        <dbReference type="PROSITE" id="PS51186"/>
    </source>
</evidence>
<comment type="caution">
    <text evidence="4">Lacks conserved residue(s) required for the propagation of feature annotation.</text>
</comment>
<comment type="catalytic activity">
    <reaction evidence="4">
        <text>1D-myo-inositol 2-(L-cysteinylamino)-2-deoxy-alpha-D-glucopyranoside + acetyl-CoA = mycothiol + CoA + H(+)</text>
        <dbReference type="Rhea" id="RHEA:26172"/>
        <dbReference type="ChEBI" id="CHEBI:15378"/>
        <dbReference type="ChEBI" id="CHEBI:16768"/>
        <dbReference type="ChEBI" id="CHEBI:57287"/>
        <dbReference type="ChEBI" id="CHEBI:57288"/>
        <dbReference type="ChEBI" id="CHEBI:58887"/>
        <dbReference type="EC" id="2.3.1.189"/>
    </reaction>
</comment>
<feature type="binding site" evidence="4">
    <location>
        <position position="225"/>
    </location>
    <ligand>
        <name>1D-myo-inositol 2-(L-cysteinylamino)-2-deoxy-alpha-D-glucopyranoside</name>
        <dbReference type="ChEBI" id="CHEBI:58887"/>
    </ligand>
</feature>
<proteinExistence type="inferred from homology"/>
<feature type="binding site" evidence="4">
    <location>
        <position position="263"/>
    </location>
    <ligand>
        <name>1D-myo-inositol 2-(L-cysteinylamino)-2-deoxy-alpha-D-glucopyranoside</name>
        <dbReference type="ChEBI" id="CHEBI:58887"/>
    </ligand>
</feature>
<sequence>MSLALTVPDLSDAAALERFESVATAAAAVDGHSPFNEQAMLDLASGRRTPMLVSVGDAPVGAAIIGQGELDFVIVPAHRGHGHGAEALRQILADAPDQLTAWSHGDHPAARVLATRYRMPAARTLLQLRASLIREAPAEAPPAGPVGARISAFRPGVDDEEWLALNALVFAGHPEQGSLDQADLTARQTEPWFDPADFLLARDEATGSLVGYNWLKVEPGSPSGEIYVIGVHPDAAGRGLGRALLLAGLERLRDRGCTSATLYVEAHNTAAVNLYRSLGFTDHAIDVQYRRLPR</sequence>
<dbReference type="EC" id="2.3.1.189" evidence="4"/>
<dbReference type="PANTHER" id="PTHR43420">
    <property type="entry name" value="ACETYLTRANSFERASE"/>
    <property type="match status" value="1"/>
</dbReference>
<dbReference type="PROSITE" id="PS51186">
    <property type="entry name" value="GNAT"/>
    <property type="match status" value="1"/>
</dbReference>
<reference evidence="6 7" key="1">
    <citation type="submission" date="2019-03" db="EMBL/GenBank/DDBJ databases">
        <title>Genomics of glacier-inhabiting Cryobacterium strains.</title>
        <authorList>
            <person name="Liu Q."/>
            <person name="Xin Y.-H."/>
        </authorList>
    </citation>
    <scope>NUCLEOTIDE SEQUENCE [LARGE SCALE GENOMIC DNA]</scope>
    <source>
        <strain evidence="6 7">Sr47</strain>
    </source>
</reference>
<comment type="caution">
    <text evidence="6">The sequence shown here is derived from an EMBL/GenBank/DDBJ whole genome shotgun (WGS) entry which is preliminary data.</text>
</comment>
<feature type="binding site" evidence="4">
    <location>
        <position position="216"/>
    </location>
    <ligand>
        <name>1D-myo-inositol 2-(L-cysteinylamino)-2-deoxy-alpha-D-glucopyranoside</name>
        <dbReference type="ChEBI" id="CHEBI:58887"/>
    </ligand>
</feature>
<dbReference type="EMBL" id="SOEZ01000060">
    <property type="protein sequence ID" value="TFB48867.1"/>
    <property type="molecule type" value="Genomic_DNA"/>
</dbReference>
<comment type="function">
    <text evidence="4">Catalyzes the transfer of acetyl from acetyl-CoA to desacetylmycothiol (Cys-GlcN-Ins) to form mycothiol.</text>
</comment>
<evidence type="ECO:0000313" key="7">
    <source>
        <dbReference type="Proteomes" id="UP000297866"/>
    </source>
</evidence>
<dbReference type="InterPro" id="IPR050680">
    <property type="entry name" value="YpeA/RimI_acetyltransf"/>
</dbReference>
<dbReference type="Pfam" id="PF00583">
    <property type="entry name" value="Acetyltransf_1"/>
    <property type="match status" value="1"/>
</dbReference>
<dbReference type="HAMAP" id="MF_01698">
    <property type="entry name" value="MshD"/>
    <property type="match status" value="1"/>
</dbReference>
<keyword evidence="1 4" id="KW-0808">Transferase</keyword>
<dbReference type="OrthoDB" id="3208058at2"/>
<dbReference type="InterPro" id="IPR016181">
    <property type="entry name" value="Acyl_CoA_acyltransferase"/>
</dbReference>
<evidence type="ECO:0000256" key="4">
    <source>
        <dbReference type="HAMAP-Rule" id="MF_01698"/>
    </source>
</evidence>
<evidence type="ECO:0000256" key="1">
    <source>
        <dbReference type="ARBA" id="ARBA00022679"/>
    </source>
</evidence>
<evidence type="ECO:0000256" key="3">
    <source>
        <dbReference type="ARBA" id="ARBA00023315"/>
    </source>
</evidence>
<gene>
    <name evidence="4 6" type="primary">mshD</name>
    <name evidence="6" type="ORF">E3O23_12425</name>
</gene>
<comment type="subunit">
    <text evidence="4">Monomer.</text>
</comment>
<keyword evidence="3 4" id="KW-0012">Acyltransferase</keyword>
<protein>
    <recommendedName>
        <fullName evidence="4">Mycothiol acetyltransferase</fullName>
        <shortName evidence="4">MSH acetyltransferase</shortName>
        <ecNumber evidence="4">2.3.1.189</ecNumber>
    </recommendedName>
    <alternativeName>
        <fullName evidence="4">Mycothiol synthase</fullName>
    </alternativeName>
</protein>
<dbReference type="InterPro" id="IPR000182">
    <property type="entry name" value="GNAT_dom"/>
</dbReference>
<dbReference type="RefSeq" id="WP_134491480.1">
    <property type="nucleotide sequence ID" value="NZ_SOEZ01000060.1"/>
</dbReference>
<dbReference type="NCBIfam" id="TIGR03448">
    <property type="entry name" value="mycothiol_MshD"/>
    <property type="match status" value="1"/>
</dbReference>
<accession>A0A4R8UC85</accession>
<dbReference type="AlphaFoldDB" id="A0A4R8UC85"/>
<dbReference type="Proteomes" id="UP000297866">
    <property type="component" value="Unassembled WGS sequence"/>
</dbReference>
<comment type="similarity">
    <text evidence="4">Belongs to the acetyltransferase family. MshD subfamily.</text>
</comment>
<evidence type="ECO:0000313" key="6">
    <source>
        <dbReference type="EMBL" id="TFB48867.1"/>
    </source>
</evidence>
<dbReference type="PANTHER" id="PTHR43420:SF12">
    <property type="entry name" value="N-ACETYLTRANSFERASE DOMAIN-CONTAINING PROTEIN"/>
    <property type="match status" value="1"/>
</dbReference>
<dbReference type="GO" id="GO:0035447">
    <property type="term" value="F:mycothiol synthase activity"/>
    <property type="evidence" value="ECO:0007669"/>
    <property type="project" value="UniProtKB-UniRule"/>
</dbReference>
<feature type="binding site" evidence="4">
    <location>
        <begin position="236"/>
        <end position="242"/>
    </location>
    <ligand>
        <name>acetyl-CoA</name>
        <dbReference type="ChEBI" id="CHEBI:57288"/>
        <label>2</label>
    </ligand>
</feature>
<dbReference type="Gene3D" id="3.40.630.30">
    <property type="match status" value="1"/>
</dbReference>
<dbReference type="SUPFAM" id="SSF55729">
    <property type="entry name" value="Acyl-CoA N-acyltransferases (Nat)"/>
    <property type="match status" value="2"/>
</dbReference>
<name>A0A4R8UC85_9MICO</name>
<feature type="binding site" evidence="4">
    <location>
        <position position="175"/>
    </location>
    <ligand>
        <name>1D-myo-inositol 2-(L-cysteinylamino)-2-deoxy-alpha-D-glucopyranoside</name>
        <dbReference type="ChEBI" id="CHEBI:58887"/>
    </ligand>
</feature>
<keyword evidence="7" id="KW-1185">Reference proteome</keyword>
<feature type="binding site" evidence="4">
    <location>
        <begin position="229"/>
        <end position="231"/>
    </location>
    <ligand>
        <name>acetyl-CoA</name>
        <dbReference type="ChEBI" id="CHEBI:57288"/>
        <label>2</label>
    </ligand>
</feature>
<evidence type="ECO:0000256" key="2">
    <source>
        <dbReference type="ARBA" id="ARBA00022737"/>
    </source>
</evidence>
<keyword evidence="2 4" id="KW-0677">Repeat</keyword>
<feature type="domain" description="N-acetyltransferase" evidence="5">
    <location>
        <begin position="148"/>
        <end position="294"/>
    </location>
</feature>
<dbReference type="InterPro" id="IPR017813">
    <property type="entry name" value="Mycothiol_AcTrfase"/>
</dbReference>
<organism evidence="6 7">
    <name type="scientific">Cryobacterium tagatosivorans</name>
    <dbReference type="NCBI Taxonomy" id="1259199"/>
    <lineage>
        <taxon>Bacteria</taxon>
        <taxon>Bacillati</taxon>
        <taxon>Actinomycetota</taxon>
        <taxon>Actinomycetes</taxon>
        <taxon>Micrococcales</taxon>
        <taxon>Microbacteriaceae</taxon>
        <taxon>Cryobacterium</taxon>
    </lineage>
</organism>